<evidence type="ECO:0000313" key="3">
    <source>
        <dbReference type="EMBL" id="MBR7619185.1"/>
    </source>
</evidence>
<proteinExistence type="predicted"/>
<dbReference type="AlphaFoldDB" id="A0A941HW50"/>
<dbReference type="Proteomes" id="UP000622580">
    <property type="component" value="Unassembled WGS sequence"/>
</dbReference>
<sequence length="278" mass="31032">MDGSQPLEFRTARRTTERIHILGGDIDLVRPEEVMHHIGRFIGAGKKAIIANHNSHSLYLLKTRPELASFFAKADLVEMDSTPVIFFARLLGMPSRTFHRCSYVDFRPLFWTMVGAKQYRVFYIGGAPGVVETASERLMAKYPGAVIGGRDGYFDATPGSAGNAEALAQIAAFKPDILFVGMGMPRQELWIEANLEALPNCVIMPVGAAFDYEADVQVAPPPWMSDAGLVWAFRLAQEPRRMFTRYCLEPWALLPLAFKDIRAAIARRREPLRITTSA</sequence>
<dbReference type="RefSeq" id="WP_215339403.1">
    <property type="nucleotide sequence ID" value="NZ_JAGSGD010000001.1"/>
</dbReference>
<keyword evidence="1" id="KW-0328">Glycosyltransferase</keyword>
<keyword evidence="4" id="KW-1185">Reference proteome</keyword>
<name>A0A941HW50_9CAUL</name>
<evidence type="ECO:0000256" key="2">
    <source>
        <dbReference type="ARBA" id="ARBA00022679"/>
    </source>
</evidence>
<protein>
    <submittedName>
        <fullName evidence="3">WecB/TagA/CpsF family glycosyltransferase</fullName>
    </submittedName>
</protein>
<reference evidence="3" key="1">
    <citation type="submission" date="2021-04" db="EMBL/GenBank/DDBJ databases">
        <title>Draft genome assembly of strain Phenylobacterium sp. 20VBR1 using MiniION and Illumina platforms.</title>
        <authorList>
            <person name="Thomas F.A."/>
            <person name="Krishnan K.P."/>
            <person name="Sinha R.K."/>
        </authorList>
    </citation>
    <scope>NUCLEOTIDE SEQUENCE</scope>
    <source>
        <strain evidence="3">20VBR1</strain>
    </source>
</reference>
<organism evidence="3 4">
    <name type="scientific">Phenylobacterium glaciei</name>
    <dbReference type="NCBI Taxonomy" id="2803784"/>
    <lineage>
        <taxon>Bacteria</taxon>
        <taxon>Pseudomonadati</taxon>
        <taxon>Pseudomonadota</taxon>
        <taxon>Alphaproteobacteria</taxon>
        <taxon>Caulobacterales</taxon>
        <taxon>Caulobacteraceae</taxon>
        <taxon>Phenylobacterium</taxon>
    </lineage>
</organism>
<evidence type="ECO:0000256" key="1">
    <source>
        <dbReference type="ARBA" id="ARBA00022676"/>
    </source>
</evidence>
<dbReference type="NCBIfam" id="TIGR00696">
    <property type="entry name" value="wecG_tagA_cpsF"/>
    <property type="match status" value="1"/>
</dbReference>
<keyword evidence="2" id="KW-0808">Transferase</keyword>
<dbReference type="InterPro" id="IPR004629">
    <property type="entry name" value="WecG_TagA_CpsF"/>
</dbReference>
<evidence type="ECO:0000313" key="4">
    <source>
        <dbReference type="Proteomes" id="UP000622580"/>
    </source>
</evidence>
<dbReference type="PANTHER" id="PTHR34136:SF1">
    <property type="entry name" value="UDP-N-ACETYL-D-MANNOSAMINURONIC ACID TRANSFERASE"/>
    <property type="match status" value="1"/>
</dbReference>
<accession>A0A941HW50</accession>
<dbReference type="GO" id="GO:0016758">
    <property type="term" value="F:hexosyltransferase activity"/>
    <property type="evidence" value="ECO:0007669"/>
    <property type="project" value="TreeGrafter"/>
</dbReference>
<dbReference type="Pfam" id="PF03808">
    <property type="entry name" value="Glyco_tran_WecG"/>
    <property type="match status" value="1"/>
</dbReference>
<dbReference type="CDD" id="cd06533">
    <property type="entry name" value="Glyco_transf_WecG_TagA"/>
    <property type="match status" value="1"/>
</dbReference>
<gene>
    <name evidence="3" type="ORF">JKL49_07260</name>
</gene>
<dbReference type="PANTHER" id="PTHR34136">
    <property type="match status" value="1"/>
</dbReference>
<dbReference type="EMBL" id="JAGSGD010000001">
    <property type="protein sequence ID" value="MBR7619185.1"/>
    <property type="molecule type" value="Genomic_DNA"/>
</dbReference>
<comment type="caution">
    <text evidence="3">The sequence shown here is derived from an EMBL/GenBank/DDBJ whole genome shotgun (WGS) entry which is preliminary data.</text>
</comment>